<evidence type="ECO:0000313" key="1">
    <source>
        <dbReference type="EMBL" id="NMU27736.1"/>
    </source>
</evidence>
<reference evidence="3 4" key="1">
    <citation type="submission" date="2020-04" db="EMBL/GenBank/DDBJ databases">
        <title>Whole-genome sequencing of Vibrio spp. from China reveals different genetic environments of blaCTX-M-14 among diverse lineages.</title>
        <authorList>
            <person name="Zheng Z."/>
            <person name="Ye L."/>
            <person name="Chen S."/>
        </authorList>
    </citation>
    <scope>NUCLEOTIDE SEQUENCE [LARGE SCALE GENOMIC DNA]</scope>
    <source>
        <strain evidence="2 3">Vb0551</strain>
        <strain evidence="1 4">Vb0574</strain>
    </source>
</reference>
<dbReference type="Proteomes" id="UP000518904">
    <property type="component" value="Unassembled WGS sequence"/>
</dbReference>
<gene>
    <name evidence="2" type="ORF">HKB16_29640</name>
    <name evidence="1" type="ORF">HKB21_19185</name>
</gene>
<comment type="caution">
    <text evidence="1">The sequence shown here is derived from an EMBL/GenBank/DDBJ whole genome shotgun (WGS) entry which is preliminary data.</text>
</comment>
<proteinExistence type="predicted"/>
<dbReference type="RefSeq" id="WP_060466691.1">
    <property type="nucleotide sequence ID" value="NZ_JABCKZ010001015.1"/>
</dbReference>
<dbReference type="Proteomes" id="UP000555836">
    <property type="component" value="Unassembled WGS sequence"/>
</dbReference>
<evidence type="ECO:0000313" key="4">
    <source>
        <dbReference type="Proteomes" id="UP000555836"/>
    </source>
</evidence>
<evidence type="ECO:0000313" key="3">
    <source>
        <dbReference type="Proteomes" id="UP000518904"/>
    </source>
</evidence>
<organism evidence="1 4">
    <name type="scientific">Vibrio parahaemolyticus</name>
    <dbReference type="NCBI Taxonomy" id="670"/>
    <lineage>
        <taxon>Bacteria</taxon>
        <taxon>Pseudomonadati</taxon>
        <taxon>Pseudomonadota</taxon>
        <taxon>Gammaproteobacteria</taxon>
        <taxon>Vibrionales</taxon>
        <taxon>Vibrionaceae</taxon>
        <taxon>Vibrio</taxon>
    </lineage>
</organism>
<protein>
    <submittedName>
        <fullName evidence="1">Uncharacterized protein</fullName>
    </submittedName>
</protein>
<accession>A0A7Y0X790</accession>
<dbReference type="EMBL" id="JABCLD010001850">
    <property type="protein sequence ID" value="NMU27736.1"/>
    <property type="molecule type" value="Genomic_DNA"/>
</dbReference>
<dbReference type="EMBL" id="JABCLB010002567">
    <property type="protein sequence ID" value="NMU87015.1"/>
    <property type="molecule type" value="Genomic_DNA"/>
</dbReference>
<evidence type="ECO:0000313" key="2">
    <source>
        <dbReference type="EMBL" id="NMU87015.1"/>
    </source>
</evidence>
<sequence>MAKTDEDIANVKRINSGMRMLSHSVWRKVHQPNFRSFTQFDQMFWDVTNRAWLSVDHSAFSDKLEFAHLYWADYCKKNLAS</sequence>
<dbReference type="AlphaFoldDB" id="A0A7Y0X790"/>
<name>A0A7Y0X790_VIBPH</name>